<keyword evidence="7 19" id="KW-0107">Calcium channel</keyword>
<keyword evidence="19" id="KW-0479">Metal-binding</keyword>
<evidence type="ECO:0000256" key="19">
    <source>
        <dbReference type="PIRSR" id="PIRSR603915-1"/>
    </source>
</evidence>
<evidence type="ECO:0000256" key="4">
    <source>
        <dbReference type="ARBA" id="ARBA00007200"/>
    </source>
</evidence>
<dbReference type="FunFam" id="1.20.5.340:FF:000020">
    <property type="entry name" value="polycystin-2 isoform X1"/>
    <property type="match status" value="1"/>
</dbReference>
<keyword evidence="6" id="KW-1003">Cell membrane</keyword>
<evidence type="ECO:0000256" key="17">
    <source>
        <dbReference type="ARBA" id="ARBA00023303"/>
    </source>
</evidence>
<dbReference type="InterPro" id="IPR011992">
    <property type="entry name" value="EF-hand-dom_pair"/>
</dbReference>
<evidence type="ECO:0000256" key="10">
    <source>
        <dbReference type="ARBA" id="ARBA00022989"/>
    </source>
</evidence>
<dbReference type="GO" id="GO:0050982">
    <property type="term" value="P:detection of mechanical stimulus"/>
    <property type="evidence" value="ECO:0007669"/>
    <property type="project" value="TreeGrafter"/>
</dbReference>
<evidence type="ECO:0000256" key="13">
    <source>
        <dbReference type="ARBA" id="ARBA00023136"/>
    </source>
</evidence>
<dbReference type="FunFam" id="1.10.287.70:FF:000055">
    <property type="entry name" value="Polycystic kidney disease 2-like 1"/>
    <property type="match status" value="1"/>
</dbReference>
<evidence type="ECO:0000256" key="11">
    <source>
        <dbReference type="ARBA" id="ARBA00023054"/>
    </source>
</evidence>
<feature type="transmembrane region" description="Helical" evidence="21">
    <location>
        <begin position="93"/>
        <end position="117"/>
    </location>
</feature>
<comment type="subcellular location">
    <subcellularLocation>
        <location evidence="3">Cell membrane</location>
        <topology evidence="3">Multi-pass membrane protein</topology>
    </subcellularLocation>
    <subcellularLocation>
        <location evidence="1">Cell projection</location>
        <location evidence="1">Cilium</location>
    </subcellularLocation>
    <subcellularLocation>
        <location evidence="2">Cytoplasmic vesicle</location>
    </subcellularLocation>
</comment>
<dbReference type="InterPro" id="IPR013122">
    <property type="entry name" value="PKD1_2_channel"/>
</dbReference>
<evidence type="ECO:0000256" key="14">
    <source>
        <dbReference type="ARBA" id="ARBA00023157"/>
    </source>
</evidence>
<reference evidence="23 24" key="1">
    <citation type="submission" date="2021-06" db="EMBL/GenBank/DDBJ databases">
        <title>Caerostris extrusa draft genome.</title>
        <authorList>
            <person name="Kono N."/>
            <person name="Arakawa K."/>
        </authorList>
    </citation>
    <scope>NUCLEOTIDE SEQUENCE [LARGE SCALE GENOMIC DNA]</scope>
</reference>
<feature type="region of interest" description="Disordered" evidence="20">
    <location>
        <begin position="684"/>
        <end position="703"/>
    </location>
</feature>
<dbReference type="Gene3D" id="1.20.5.340">
    <property type="match status" value="1"/>
</dbReference>
<sequence length="794" mass="91488">MNPSSNLSADYRPYSGGRPAWAVADGASDSGRDLEDQYESDLVEHRADVIPEPERTGCWYSFTRVIRSLWATRQMKGKENDKDWYVKVTLRELFTYIIFLVLLSIMTFGMMSPTMYFQTKVMSELFLDSKFADGSGPVREATQMTDFWKFAKDVLIENLYWDNWYNDQETGNDDRNILYENRLLGSPRIRQLRVRNDSCNVHSDFKKSHHAMLRCLQSSHIEDTEPFGLMNGTAVSVSNFHEEVHLYRINTTSTCSAILLSRKIQRKLVAISRLMDCIKLDKVVSTTPTKEMNGSNHSPCWPKNSTLEVDRTETIRDYALSSPATGGMIPSWSFRTVKLLRYVNPYDYFIMACEVSIIFFILYYIVEESLEIKKNGCVYFYEVWNILDLLVIGVSLICIAFSAFRTVVVDNMLENLLSKPDIFPDFEFLGFWQMQYNNAVAVDIFIAWIKVFKYISFNKTMTQLSSTLSRCSKDIGGFAVMFFIVFFAFAQLGYLLFGSIVKEFSTFGTAVFTLLRLILGDFDFEALENANRVLGPIYFLCYIFFVFFVLMNMFLAIINDTYAEVKAEINESNSEFEIADFFKKGYNNILGKLGKRDKIQDIQNALRVADFDGDKKLTYQEVRQQLKARNLSEMEIEMLFAKYDVDGNRELDEKEMQQMFADLEGQKLQLDDEINNQQSMIASDASRPPTAAAYGRGGGNGSGVPADEFNVLTRRVDRMEHSIGSIVSKIDAVLVKMEGMEKAKVKRRENMNKILNSISESENLDEKAKRQQMEQLVREELQRWDSDQSLNMRR</sequence>
<dbReference type="PROSITE" id="PS00018">
    <property type="entry name" value="EF_HAND_1"/>
    <property type="match status" value="1"/>
</dbReference>
<feature type="domain" description="EF-hand" evidence="22">
    <location>
        <begin position="631"/>
        <end position="666"/>
    </location>
</feature>
<dbReference type="EMBL" id="BPLR01001985">
    <property type="protein sequence ID" value="GIX68656.1"/>
    <property type="molecule type" value="Genomic_DNA"/>
</dbReference>
<evidence type="ECO:0000256" key="5">
    <source>
        <dbReference type="ARBA" id="ARBA00022448"/>
    </source>
</evidence>
<keyword evidence="10 21" id="KW-1133">Transmembrane helix</keyword>
<evidence type="ECO:0000256" key="3">
    <source>
        <dbReference type="ARBA" id="ARBA00004651"/>
    </source>
</evidence>
<evidence type="ECO:0000313" key="24">
    <source>
        <dbReference type="Proteomes" id="UP001054945"/>
    </source>
</evidence>
<gene>
    <name evidence="23" type="primary">pkd2</name>
    <name evidence="23" type="ORF">CEXT_512261</name>
</gene>
<keyword evidence="16" id="KW-0966">Cell projection</keyword>
<keyword evidence="13 21" id="KW-0472">Membrane</keyword>
<feature type="transmembrane region" description="Helical" evidence="21">
    <location>
        <begin position="386"/>
        <end position="408"/>
    </location>
</feature>
<dbReference type="InterPro" id="IPR046791">
    <property type="entry name" value="Polycystin_dom"/>
</dbReference>
<dbReference type="Gene3D" id="1.10.238.10">
    <property type="entry name" value="EF-hand"/>
    <property type="match status" value="1"/>
</dbReference>
<keyword evidence="24" id="KW-1185">Reference proteome</keyword>
<protein>
    <submittedName>
        <fullName evidence="23">Polycystin-2</fullName>
    </submittedName>
</protein>
<feature type="transmembrane region" description="Helical" evidence="21">
    <location>
        <begin position="348"/>
        <end position="366"/>
    </location>
</feature>
<keyword evidence="8 21" id="KW-0812">Transmembrane</keyword>
<organism evidence="23 24">
    <name type="scientific">Caerostris extrusa</name>
    <name type="common">Bark spider</name>
    <name type="synonym">Caerostris bankana</name>
    <dbReference type="NCBI Taxonomy" id="172846"/>
    <lineage>
        <taxon>Eukaryota</taxon>
        <taxon>Metazoa</taxon>
        <taxon>Ecdysozoa</taxon>
        <taxon>Arthropoda</taxon>
        <taxon>Chelicerata</taxon>
        <taxon>Arachnida</taxon>
        <taxon>Araneae</taxon>
        <taxon>Araneomorphae</taxon>
        <taxon>Entelegynae</taxon>
        <taxon>Araneoidea</taxon>
        <taxon>Araneidae</taxon>
        <taxon>Caerostris</taxon>
    </lineage>
</organism>
<feature type="binding site" evidence="19">
    <location>
        <position position="644"/>
    </location>
    <ligand>
        <name>Ca(2+)</name>
        <dbReference type="ChEBI" id="CHEBI:29108"/>
        <label>2</label>
    </ligand>
</feature>
<keyword evidence="18" id="KW-0968">Cytoplasmic vesicle</keyword>
<evidence type="ECO:0000313" key="23">
    <source>
        <dbReference type="EMBL" id="GIX68656.1"/>
    </source>
</evidence>
<dbReference type="GO" id="GO:0031410">
    <property type="term" value="C:cytoplasmic vesicle"/>
    <property type="evidence" value="ECO:0007669"/>
    <property type="project" value="UniProtKB-SubCell"/>
</dbReference>
<accession>A0AAV4M8A5</accession>
<feature type="transmembrane region" description="Helical" evidence="21">
    <location>
        <begin position="436"/>
        <end position="455"/>
    </location>
</feature>
<feature type="transmembrane region" description="Helical" evidence="21">
    <location>
        <begin position="475"/>
        <end position="497"/>
    </location>
</feature>
<keyword evidence="17 19" id="KW-0407">Ion channel</keyword>
<feature type="binding site" evidence="19">
    <location>
        <position position="655"/>
    </location>
    <ligand>
        <name>Ca(2+)</name>
        <dbReference type="ChEBI" id="CHEBI:29108"/>
        <label>2</label>
    </ligand>
</feature>
<evidence type="ECO:0000256" key="18">
    <source>
        <dbReference type="ARBA" id="ARBA00023329"/>
    </source>
</evidence>
<keyword evidence="14" id="KW-1015">Disulfide bond</keyword>
<feature type="binding site" evidence="19">
    <location>
        <position position="646"/>
    </location>
    <ligand>
        <name>Ca(2+)</name>
        <dbReference type="ChEBI" id="CHEBI:29108"/>
        <label>2</label>
    </ligand>
</feature>
<feature type="binding site" evidence="19">
    <location>
        <position position="650"/>
    </location>
    <ligand>
        <name>Ca(2+)</name>
        <dbReference type="ChEBI" id="CHEBI:29108"/>
        <label>2</label>
    </ligand>
</feature>
<dbReference type="GO" id="GO:0005509">
    <property type="term" value="F:calcium ion binding"/>
    <property type="evidence" value="ECO:0007669"/>
    <property type="project" value="InterPro"/>
</dbReference>
<dbReference type="GO" id="GO:0005262">
    <property type="term" value="F:calcium channel activity"/>
    <property type="evidence" value="ECO:0007669"/>
    <property type="project" value="UniProtKB-KW"/>
</dbReference>
<dbReference type="InterPro" id="IPR003915">
    <property type="entry name" value="PKD_2"/>
</dbReference>
<dbReference type="GO" id="GO:0005929">
    <property type="term" value="C:cilium"/>
    <property type="evidence" value="ECO:0007669"/>
    <property type="project" value="UniProtKB-SubCell"/>
</dbReference>
<dbReference type="SUPFAM" id="SSF47473">
    <property type="entry name" value="EF-hand"/>
    <property type="match status" value="1"/>
</dbReference>
<evidence type="ECO:0000256" key="7">
    <source>
        <dbReference type="ARBA" id="ARBA00022673"/>
    </source>
</evidence>
<evidence type="ECO:0000256" key="9">
    <source>
        <dbReference type="ARBA" id="ARBA00022837"/>
    </source>
</evidence>
<comment type="similarity">
    <text evidence="4">Belongs to the polycystin family.</text>
</comment>
<dbReference type="Proteomes" id="UP001054945">
    <property type="component" value="Unassembled WGS sequence"/>
</dbReference>
<dbReference type="PANTHER" id="PTHR10877:SF183">
    <property type="entry name" value="AT14535P-RELATED"/>
    <property type="match status" value="1"/>
</dbReference>
<evidence type="ECO:0000256" key="16">
    <source>
        <dbReference type="ARBA" id="ARBA00023273"/>
    </source>
</evidence>
<comment type="caution">
    <text evidence="23">The sequence shown here is derived from an EMBL/GenBank/DDBJ whole genome shotgun (WGS) entry which is preliminary data.</text>
</comment>
<name>A0AAV4M8A5_CAEEX</name>
<evidence type="ECO:0000256" key="2">
    <source>
        <dbReference type="ARBA" id="ARBA00004541"/>
    </source>
</evidence>
<dbReference type="Gene3D" id="1.10.287.70">
    <property type="match status" value="1"/>
</dbReference>
<proteinExistence type="inferred from homology"/>
<keyword evidence="19" id="KW-0109">Calcium transport</keyword>
<dbReference type="SUPFAM" id="SSF81324">
    <property type="entry name" value="Voltage-gated potassium channels"/>
    <property type="match status" value="1"/>
</dbReference>
<dbReference type="Pfam" id="PF13499">
    <property type="entry name" value="EF-hand_7"/>
    <property type="match status" value="1"/>
</dbReference>
<keyword evidence="15" id="KW-0325">Glycoprotein</keyword>
<evidence type="ECO:0000256" key="12">
    <source>
        <dbReference type="ARBA" id="ARBA00023065"/>
    </source>
</evidence>
<evidence type="ECO:0000256" key="20">
    <source>
        <dbReference type="SAM" id="MobiDB-lite"/>
    </source>
</evidence>
<keyword evidence="11" id="KW-0175">Coiled coil</keyword>
<dbReference type="InterPro" id="IPR002048">
    <property type="entry name" value="EF_hand_dom"/>
</dbReference>
<dbReference type="GO" id="GO:0005886">
    <property type="term" value="C:plasma membrane"/>
    <property type="evidence" value="ECO:0007669"/>
    <property type="project" value="UniProtKB-SubCell"/>
</dbReference>
<dbReference type="Pfam" id="PF08016">
    <property type="entry name" value="PKD_channel"/>
    <property type="match status" value="1"/>
</dbReference>
<dbReference type="InterPro" id="IPR018247">
    <property type="entry name" value="EF_Hand_1_Ca_BS"/>
</dbReference>
<evidence type="ECO:0000256" key="1">
    <source>
        <dbReference type="ARBA" id="ARBA00004138"/>
    </source>
</evidence>
<feature type="transmembrane region" description="Helical" evidence="21">
    <location>
        <begin position="537"/>
        <end position="558"/>
    </location>
</feature>
<evidence type="ECO:0000256" key="21">
    <source>
        <dbReference type="SAM" id="Phobius"/>
    </source>
</evidence>
<dbReference type="SMART" id="SM00054">
    <property type="entry name" value="EFh"/>
    <property type="match status" value="2"/>
</dbReference>
<dbReference type="Pfam" id="PF20519">
    <property type="entry name" value="Polycystin_dom"/>
    <property type="match status" value="1"/>
</dbReference>
<dbReference type="PRINTS" id="PR01433">
    <property type="entry name" value="POLYCYSTIN2"/>
</dbReference>
<dbReference type="PROSITE" id="PS50222">
    <property type="entry name" value="EF_HAND_2"/>
    <property type="match status" value="1"/>
</dbReference>
<dbReference type="AlphaFoldDB" id="A0AAV4M8A5"/>
<evidence type="ECO:0000256" key="6">
    <source>
        <dbReference type="ARBA" id="ARBA00022475"/>
    </source>
</evidence>
<dbReference type="PANTHER" id="PTHR10877">
    <property type="entry name" value="POLYCYSTIN FAMILY MEMBER"/>
    <property type="match status" value="1"/>
</dbReference>
<keyword evidence="9 19" id="KW-0106">Calcium</keyword>
<evidence type="ECO:0000259" key="22">
    <source>
        <dbReference type="PROSITE" id="PS50222"/>
    </source>
</evidence>
<keyword evidence="12 19" id="KW-0406">Ion transport</keyword>
<keyword evidence="5" id="KW-0813">Transport</keyword>
<evidence type="ECO:0000256" key="8">
    <source>
        <dbReference type="ARBA" id="ARBA00022692"/>
    </source>
</evidence>
<dbReference type="CDD" id="cd00051">
    <property type="entry name" value="EFh"/>
    <property type="match status" value="1"/>
</dbReference>
<evidence type="ECO:0000256" key="15">
    <source>
        <dbReference type="ARBA" id="ARBA00023180"/>
    </source>
</evidence>
<dbReference type="InterPro" id="IPR051223">
    <property type="entry name" value="Polycystin"/>
</dbReference>